<feature type="transmembrane region" description="Helical" evidence="1">
    <location>
        <begin position="6"/>
        <end position="22"/>
    </location>
</feature>
<comment type="caution">
    <text evidence="2">The sequence shown here is derived from an EMBL/GenBank/DDBJ whole genome shotgun (WGS) entry which is preliminary data.</text>
</comment>
<name>A0A829GF45_LACPA</name>
<evidence type="ECO:0000313" key="3">
    <source>
        <dbReference type="Proteomes" id="UP000014316"/>
    </source>
</evidence>
<accession>A0A829GF45</accession>
<dbReference type="AlphaFoldDB" id="A0A829GF45"/>
<proteinExistence type="predicted"/>
<dbReference type="EMBL" id="ANJW01000579">
    <property type="protein sequence ID" value="EPC52567.1"/>
    <property type="molecule type" value="Genomic_DNA"/>
</dbReference>
<organism evidence="2 3">
    <name type="scientific">Lacticaseibacillus paracasei subsp. paracasei Lpp123</name>
    <dbReference type="NCBI Taxonomy" id="1256201"/>
    <lineage>
        <taxon>Bacteria</taxon>
        <taxon>Bacillati</taxon>
        <taxon>Bacillota</taxon>
        <taxon>Bacilli</taxon>
        <taxon>Lactobacillales</taxon>
        <taxon>Lactobacillaceae</taxon>
        <taxon>Lacticaseibacillus</taxon>
    </lineage>
</organism>
<sequence length="152" mass="17285">MDVVVWLIVVLVLIVLIVLWVLRKRWRRNKAIQILLHHSQRLSDQVMDAALTSLKIPVQEPLTSKPITDIWGHGVMAFSYIFPKSFSTIDQHQLADALQKAAEELDIASSDPALPPFVITDYFELEGQQHVDLAFIANEATIEYVRDVNRVA</sequence>
<keyword evidence="1" id="KW-1133">Transmembrane helix</keyword>
<dbReference type="Proteomes" id="UP000014316">
    <property type="component" value="Unassembled WGS sequence"/>
</dbReference>
<gene>
    <name evidence="2" type="ORF">Lpp123_09646</name>
</gene>
<evidence type="ECO:0000313" key="2">
    <source>
        <dbReference type="EMBL" id="EPC52567.1"/>
    </source>
</evidence>
<keyword evidence="1" id="KW-0812">Transmembrane</keyword>
<protein>
    <submittedName>
        <fullName evidence="2">Uncharacterized protein</fullName>
    </submittedName>
</protein>
<reference evidence="2 3" key="1">
    <citation type="journal article" date="2013" name="PLoS ONE">
        <title>Lactobacillus paracasei comparative genomics: towards species pan-genome definition and exploitation of diversity.</title>
        <authorList>
            <person name="Smokvina T."/>
            <person name="Wels M."/>
            <person name="Polka J."/>
            <person name="Chervaux C."/>
            <person name="Brisse S."/>
            <person name="Boekhorst J."/>
            <person name="van Hylckama Vlieg J.E."/>
            <person name="Siezen R.J."/>
        </authorList>
    </citation>
    <scope>NUCLEOTIDE SEQUENCE [LARGE SCALE GENOMIC DNA]</scope>
    <source>
        <strain evidence="2 3">Lpp123</strain>
    </source>
</reference>
<keyword evidence="1" id="KW-0472">Membrane</keyword>
<evidence type="ECO:0000256" key="1">
    <source>
        <dbReference type="SAM" id="Phobius"/>
    </source>
</evidence>